<feature type="transmembrane region" description="Helical" evidence="5">
    <location>
        <begin position="63"/>
        <end position="80"/>
    </location>
</feature>
<name>A0A3D8GU23_9BACI</name>
<sequence>MKKDKKDFANKTLLIWKMAIASAISWELAKLAGSNHPYLAPLSVILCLQTTIYKSIRFSFHRIAGTVVGVLMVSWFVSHLPMNGWSLGLLMLAGTLAAKWLKMDETAIHQVALTILLLFTFERKSGDYGFDRVVDTIIGAAVAVIVHMILFPPDFTKDAEIAIKKTSHKLSVLLGEMANWVDDEWGANKRTEMENRRKDLLDDLHTVKDSLNIASRSLKFNPLGKKHKEALSSHKTRLKLLENGFEYASAVIGTLSEWEKTGTLSPIDQTMLKTDLQVLKDFFKDAGSSDINQERREALIDLLQSTLAVPHGQNSEVYRNAFYLDTRRLLQRLK</sequence>
<dbReference type="GO" id="GO:0016020">
    <property type="term" value="C:membrane"/>
    <property type="evidence" value="ECO:0007669"/>
    <property type="project" value="UniProtKB-SubCell"/>
</dbReference>
<accession>A0A3D8GU23</accession>
<dbReference type="Proteomes" id="UP000257144">
    <property type="component" value="Unassembled WGS sequence"/>
</dbReference>
<proteinExistence type="predicted"/>
<dbReference type="EMBL" id="QNQT01000002">
    <property type="protein sequence ID" value="RDU37721.1"/>
    <property type="molecule type" value="Genomic_DNA"/>
</dbReference>
<evidence type="ECO:0000256" key="3">
    <source>
        <dbReference type="ARBA" id="ARBA00022989"/>
    </source>
</evidence>
<evidence type="ECO:0000256" key="2">
    <source>
        <dbReference type="ARBA" id="ARBA00022692"/>
    </source>
</evidence>
<evidence type="ECO:0000313" key="7">
    <source>
        <dbReference type="EMBL" id="RDU37721.1"/>
    </source>
</evidence>
<evidence type="ECO:0000313" key="8">
    <source>
        <dbReference type="Proteomes" id="UP000257144"/>
    </source>
</evidence>
<keyword evidence="4 5" id="KW-0472">Membrane</keyword>
<evidence type="ECO:0000256" key="4">
    <source>
        <dbReference type="ARBA" id="ARBA00023136"/>
    </source>
</evidence>
<evidence type="ECO:0000256" key="5">
    <source>
        <dbReference type="SAM" id="Phobius"/>
    </source>
</evidence>
<organism evidence="7 8">
    <name type="scientific">Neobacillus piezotolerans</name>
    <dbReference type="NCBI Taxonomy" id="2259171"/>
    <lineage>
        <taxon>Bacteria</taxon>
        <taxon>Bacillati</taxon>
        <taxon>Bacillota</taxon>
        <taxon>Bacilli</taxon>
        <taxon>Bacillales</taxon>
        <taxon>Bacillaceae</taxon>
        <taxon>Neobacillus</taxon>
    </lineage>
</organism>
<dbReference type="Pfam" id="PF13515">
    <property type="entry name" value="FUSC_2"/>
    <property type="match status" value="1"/>
</dbReference>
<dbReference type="AlphaFoldDB" id="A0A3D8GU23"/>
<comment type="caution">
    <text evidence="7">The sequence shown here is derived from an EMBL/GenBank/DDBJ whole genome shotgun (WGS) entry which is preliminary data.</text>
</comment>
<dbReference type="OrthoDB" id="2931138at2"/>
<evidence type="ECO:0000259" key="6">
    <source>
        <dbReference type="Pfam" id="PF13515"/>
    </source>
</evidence>
<protein>
    <submittedName>
        <fullName evidence="7">FUSC family protein</fullName>
    </submittedName>
</protein>
<evidence type="ECO:0000256" key="1">
    <source>
        <dbReference type="ARBA" id="ARBA00004141"/>
    </source>
</evidence>
<feature type="domain" description="Integral membrane bound transporter" evidence="6">
    <location>
        <begin position="25"/>
        <end position="146"/>
    </location>
</feature>
<keyword evidence="2 5" id="KW-0812">Transmembrane</keyword>
<dbReference type="RefSeq" id="WP_115451392.1">
    <property type="nucleotide sequence ID" value="NZ_QNQT01000002.1"/>
</dbReference>
<comment type="subcellular location">
    <subcellularLocation>
        <location evidence="1">Membrane</location>
        <topology evidence="1">Multi-pass membrane protein</topology>
    </subcellularLocation>
</comment>
<keyword evidence="8" id="KW-1185">Reference proteome</keyword>
<keyword evidence="3 5" id="KW-1133">Transmembrane helix</keyword>
<reference evidence="7 8" key="1">
    <citation type="submission" date="2018-07" db="EMBL/GenBank/DDBJ databases">
        <title>Bacillus sp. YLB-04 draft genome sequence.</title>
        <authorList>
            <person name="Yu L."/>
            <person name="Tang X."/>
        </authorList>
    </citation>
    <scope>NUCLEOTIDE SEQUENCE [LARGE SCALE GENOMIC DNA]</scope>
    <source>
        <strain evidence="7 8">YLB-04</strain>
    </source>
</reference>
<gene>
    <name evidence="7" type="ORF">DRW41_07790</name>
</gene>
<dbReference type="InterPro" id="IPR049453">
    <property type="entry name" value="Memb_transporter_dom"/>
</dbReference>